<proteinExistence type="predicted"/>
<protein>
    <submittedName>
        <fullName evidence="2">Uncharacterized protein</fullName>
    </submittedName>
</protein>
<organism evidence="2 3">
    <name type="scientific">Durusdinium trenchii</name>
    <dbReference type="NCBI Taxonomy" id="1381693"/>
    <lineage>
        <taxon>Eukaryota</taxon>
        <taxon>Sar</taxon>
        <taxon>Alveolata</taxon>
        <taxon>Dinophyceae</taxon>
        <taxon>Suessiales</taxon>
        <taxon>Symbiodiniaceae</taxon>
        <taxon>Durusdinium</taxon>
    </lineage>
</organism>
<keyword evidence="1" id="KW-1133">Transmembrane helix</keyword>
<dbReference type="Proteomes" id="UP001642464">
    <property type="component" value="Unassembled WGS sequence"/>
</dbReference>
<accession>A0ABP0SF23</accession>
<evidence type="ECO:0000313" key="3">
    <source>
        <dbReference type="Proteomes" id="UP001642464"/>
    </source>
</evidence>
<dbReference type="EMBL" id="CAXAMM010043618">
    <property type="protein sequence ID" value="CAK9110997.1"/>
    <property type="molecule type" value="Genomic_DNA"/>
</dbReference>
<evidence type="ECO:0000256" key="1">
    <source>
        <dbReference type="SAM" id="Phobius"/>
    </source>
</evidence>
<name>A0ABP0SF23_9DINO</name>
<gene>
    <name evidence="2" type="ORF">SCF082_LOCUS51543</name>
</gene>
<sequence>MESCGNVCNWALCGEWPDPGPGLCQEASSSCSRTDLLRSLDLLPEEQEPPWFYFAGDSTGRQLWAAFLKDVAKLDLGGLLEAFFSFLEQHPILKSRTVIVGMEYMVDSREQGFSKFSNYSSSRLSLYNCSRRLHNMMLEGAREHGVYMIPRWELTRNYADKEVYDKHYPESVILNELPSLLTGLSCIAQSRQHGQSTSPLITVPLYTGPLLLLYFLMTVAAAVCALVVVHRGRRWRERVLPEESPATLGARELHTQEAKVHP</sequence>
<keyword evidence="3" id="KW-1185">Reference proteome</keyword>
<evidence type="ECO:0000313" key="2">
    <source>
        <dbReference type="EMBL" id="CAK9110997.1"/>
    </source>
</evidence>
<keyword evidence="1" id="KW-0472">Membrane</keyword>
<feature type="transmembrane region" description="Helical" evidence="1">
    <location>
        <begin position="205"/>
        <end position="229"/>
    </location>
</feature>
<keyword evidence="1" id="KW-0812">Transmembrane</keyword>
<comment type="caution">
    <text evidence="2">The sequence shown here is derived from an EMBL/GenBank/DDBJ whole genome shotgun (WGS) entry which is preliminary data.</text>
</comment>
<reference evidence="2 3" key="1">
    <citation type="submission" date="2024-02" db="EMBL/GenBank/DDBJ databases">
        <authorList>
            <person name="Chen Y."/>
            <person name="Shah S."/>
            <person name="Dougan E. K."/>
            <person name="Thang M."/>
            <person name="Chan C."/>
        </authorList>
    </citation>
    <scope>NUCLEOTIDE SEQUENCE [LARGE SCALE GENOMIC DNA]</scope>
</reference>